<dbReference type="SUPFAM" id="SSF53756">
    <property type="entry name" value="UDP-Glycosyltransferase/glycogen phosphorylase"/>
    <property type="match status" value="1"/>
</dbReference>
<dbReference type="Pfam" id="PF00534">
    <property type="entry name" value="Glycos_transf_1"/>
    <property type="match status" value="1"/>
</dbReference>
<dbReference type="Proteomes" id="UP000034320">
    <property type="component" value="Unassembled WGS sequence"/>
</dbReference>
<dbReference type="AlphaFoldDB" id="A0A0G0ZDH7"/>
<gene>
    <name evidence="3" type="ORF">UV09_C0013G0010</name>
</gene>
<protein>
    <submittedName>
        <fullName evidence="3">Glycosyl transferase group 1</fullName>
    </submittedName>
</protein>
<accession>A0A0G0ZDH7</accession>
<dbReference type="PANTHER" id="PTHR46401">
    <property type="entry name" value="GLYCOSYLTRANSFERASE WBBK-RELATED"/>
    <property type="match status" value="1"/>
</dbReference>
<evidence type="ECO:0000313" key="4">
    <source>
        <dbReference type="Proteomes" id="UP000034320"/>
    </source>
</evidence>
<dbReference type="PATRIC" id="fig|1618442.3.peg.613"/>
<keyword evidence="1 3" id="KW-0808">Transferase</keyword>
<organism evidence="3 4">
    <name type="scientific">Candidatus Gottesmanbacteria bacterium GW2011_GWA2_42_18</name>
    <dbReference type="NCBI Taxonomy" id="1618442"/>
    <lineage>
        <taxon>Bacteria</taxon>
        <taxon>Candidatus Gottesmaniibacteriota</taxon>
    </lineage>
</organism>
<dbReference type="Gene3D" id="3.40.50.2000">
    <property type="entry name" value="Glycogen Phosphorylase B"/>
    <property type="match status" value="2"/>
</dbReference>
<name>A0A0G0ZDH7_9BACT</name>
<proteinExistence type="predicted"/>
<evidence type="ECO:0000313" key="3">
    <source>
        <dbReference type="EMBL" id="KKS46777.1"/>
    </source>
</evidence>
<reference evidence="3 4" key="1">
    <citation type="journal article" date="2015" name="Nature">
        <title>rRNA introns, odd ribosomes, and small enigmatic genomes across a large radiation of phyla.</title>
        <authorList>
            <person name="Brown C.T."/>
            <person name="Hug L.A."/>
            <person name="Thomas B.C."/>
            <person name="Sharon I."/>
            <person name="Castelle C.J."/>
            <person name="Singh A."/>
            <person name="Wilkins M.J."/>
            <person name="Williams K.H."/>
            <person name="Banfield J.F."/>
        </authorList>
    </citation>
    <scope>NUCLEOTIDE SEQUENCE [LARGE SCALE GENOMIC DNA]</scope>
</reference>
<dbReference type="InterPro" id="IPR001296">
    <property type="entry name" value="Glyco_trans_1"/>
</dbReference>
<evidence type="ECO:0000259" key="2">
    <source>
        <dbReference type="Pfam" id="PF00534"/>
    </source>
</evidence>
<dbReference type="PANTHER" id="PTHR46401:SF2">
    <property type="entry name" value="GLYCOSYLTRANSFERASE WBBK-RELATED"/>
    <property type="match status" value="1"/>
</dbReference>
<comment type="caution">
    <text evidence="3">The sequence shown here is derived from an EMBL/GenBank/DDBJ whole genome shotgun (WGS) entry which is preliminary data.</text>
</comment>
<evidence type="ECO:0000256" key="1">
    <source>
        <dbReference type="ARBA" id="ARBA00022679"/>
    </source>
</evidence>
<dbReference type="EMBL" id="LCDD01000013">
    <property type="protein sequence ID" value="KKS46777.1"/>
    <property type="molecule type" value="Genomic_DNA"/>
</dbReference>
<feature type="domain" description="Glycosyl transferase family 1" evidence="2">
    <location>
        <begin position="203"/>
        <end position="360"/>
    </location>
</feature>
<sequence length="386" mass="44499">MRSGSVKAKMRIAVVHNLPAGGQKRALFELVKRLSAKHQLDLFILNGTNESFLPLTKFVQHVYRFPYHQPEKFPYSVISVYTDLKKAYSQMAERINSGKYDVAFVHPCYLTQAPYVLRYLKIPSLYSCPEPKREFYENIPRENNKLTYNLTLPFRFPLKKTDWENARNAGQIVTLSKYCQKYLENIYGREVWLNYPGVDSDLFKPLNIKKENFVLSVGALTLLKGHDFIINSIAIIPKNERPSLVIAGPEGNETVYLKNLAKEKRVELKLEMNISDENLIRLYNQARLFLYAPLNEPFGLVILEALSCGLAVLSTGGGGIPEILTDKRLGKISAREESIFAEKIEDVLKTKDNDRDYRRNYVKENWPWPKSADRLEKLLKETLKQT</sequence>
<dbReference type="CDD" id="cd03801">
    <property type="entry name" value="GT4_PimA-like"/>
    <property type="match status" value="1"/>
</dbReference>
<dbReference type="GO" id="GO:0016757">
    <property type="term" value="F:glycosyltransferase activity"/>
    <property type="evidence" value="ECO:0007669"/>
    <property type="project" value="InterPro"/>
</dbReference>